<feature type="domain" description="AraC effector-binding" evidence="1">
    <location>
        <begin position="1"/>
        <end position="149"/>
    </location>
</feature>
<dbReference type="EMBL" id="RJVQ01000002">
    <property type="protein sequence ID" value="RQW64313.1"/>
    <property type="molecule type" value="Genomic_DNA"/>
</dbReference>
<dbReference type="SUPFAM" id="SSF55136">
    <property type="entry name" value="Probable bacterial effector-binding domain"/>
    <property type="match status" value="1"/>
</dbReference>
<sequence length="149" mass="16953">MHLENIESFQVTGRMITTCNADELQPDKAQIGGLWQGFYAEVAPKTAVDSKLYGVYTNYESDHNGLYDLWAATDGKLTDIEGNLEVFTVPAGKYLVFSAAGSMPQTVIELWQEIWSFFGQTTVEYKRIFKTDFEYYKGNEEVDIYISVE</sequence>
<dbReference type="Pfam" id="PF14526">
    <property type="entry name" value="Cass2"/>
    <property type="match status" value="1"/>
</dbReference>
<evidence type="ECO:0000259" key="1">
    <source>
        <dbReference type="SMART" id="SM00871"/>
    </source>
</evidence>
<dbReference type="SMART" id="SM00871">
    <property type="entry name" value="AraC_E_bind"/>
    <property type="match status" value="1"/>
</dbReference>
<dbReference type="InterPro" id="IPR029441">
    <property type="entry name" value="Cass2"/>
</dbReference>
<dbReference type="Gene3D" id="3.20.80.10">
    <property type="entry name" value="Regulatory factor, effector binding domain"/>
    <property type="match status" value="1"/>
</dbReference>
<protein>
    <submittedName>
        <fullName evidence="2">AraC family transcriptional regulator</fullName>
    </submittedName>
</protein>
<reference evidence="2 3" key="1">
    <citation type="submission" date="2018-11" db="EMBL/GenBank/DDBJ databases">
        <title>Vibrio LJC006 sp. nov., isolated from seawater during the bloom of the enteromorpha.</title>
        <authorList>
            <person name="Liang J."/>
        </authorList>
    </citation>
    <scope>NUCLEOTIDE SEQUENCE [LARGE SCALE GENOMIC DNA]</scope>
    <source>
        <strain evidence="2 3">LJC006</strain>
    </source>
</reference>
<dbReference type="InterPro" id="IPR011256">
    <property type="entry name" value="Reg_factor_effector_dom_sf"/>
</dbReference>
<comment type="caution">
    <text evidence="2">The sequence shown here is derived from an EMBL/GenBank/DDBJ whole genome shotgun (WGS) entry which is preliminary data.</text>
</comment>
<keyword evidence="3" id="KW-1185">Reference proteome</keyword>
<organism evidence="2 3">
    <name type="scientific">Vibrio viridaestus</name>
    <dbReference type="NCBI Taxonomy" id="2487322"/>
    <lineage>
        <taxon>Bacteria</taxon>
        <taxon>Pseudomonadati</taxon>
        <taxon>Pseudomonadota</taxon>
        <taxon>Gammaproteobacteria</taxon>
        <taxon>Vibrionales</taxon>
        <taxon>Vibrionaceae</taxon>
        <taxon>Vibrio</taxon>
    </lineage>
</organism>
<dbReference type="PANTHER" id="PTHR36444">
    <property type="entry name" value="TRANSCRIPTIONAL REGULATOR PROTEIN YOBU-RELATED"/>
    <property type="match status" value="1"/>
</dbReference>
<name>A0A3N9TKE6_9VIBR</name>
<dbReference type="AlphaFoldDB" id="A0A3N9TKE6"/>
<evidence type="ECO:0000313" key="3">
    <source>
        <dbReference type="Proteomes" id="UP000281112"/>
    </source>
</evidence>
<dbReference type="PANTHER" id="PTHR36444:SF2">
    <property type="entry name" value="TRANSCRIPTIONAL REGULATOR PROTEIN YOBU-RELATED"/>
    <property type="match status" value="1"/>
</dbReference>
<proteinExistence type="predicted"/>
<gene>
    <name evidence="2" type="ORF">EES38_06975</name>
</gene>
<dbReference type="Proteomes" id="UP000281112">
    <property type="component" value="Unassembled WGS sequence"/>
</dbReference>
<accession>A0A3N9TKE6</accession>
<evidence type="ECO:0000313" key="2">
    <source>
        <dbReference type="EMBL" id="RQW64313.1"/>
    </source>
</evidence>
<dbReference type="InterPro" id="IPR053182">
    <property type="entry name" value="YobU-like_regulator"/>
</dbReference>
<dbReference type="RefSeq" id="WP_124936435.1">
    <property type="nucleotide sequence ID" value="NZ_RJVQ01000002.1"/>
</dbReference>
<dbReference type="OrthoDB" id="3173400at2"/>
<dbReference type="InterPro" id="IPR010499">
    <property type="entry name" value="AraC_E-bd"/>
</dbReference>